<dbReference type="FunFam" id="2.60.40.420:FF:000034">
    <property type="entry name" value="Cupredoxin superfamily protein"/>
    <property type="match status" value="1"/>
</dbReference>
<organism evidence="7">
    <name type="scientific">Cucumis melo</name>
    <name type="common">Muskmelon</name>
    <dbReference type="NCBI Taxonomy" id="3656"/>
    <lineage>
        <taxon>Eukaryota</taxon>
        <taxon>Viridiplantae</taxon>
        <taxon>Streptophyta</taxon>
        <taxon>Embryophyta</taxon>
        <taxon>Tracheophyta</taxon>
        <taxon>Spermatophyta</taxon>
        <taxon>Magnoliopsida</taxon>
        <taxon>eudicotyledons</taxon>
        <taxon>Gunneridae</taxon>
        <taxon>Pentapetalae</taxon>
        <taxon>rosids</taxon>
        <taxon>fabids</taxon>
        <taxon>Cucurbitales</taxon>
        <taxon>Cucurbitaceae</taxon>
        <taxon>Benincaseae</taxon>
        <taxon>Cucumis</taxon>
    </lineage>
</organism>
<keyword evidence="4" id="KW-1133">Transmembrane helix</keyword>
<dbReference type="GO" id="GO:0009055">
    <property type="term" value="F:electron transfer activity"/>
    <property type="evidence" value="ECO:0007669"/>
    <property type="project" value="InterPro"/>
</dbReference>
<name>A0A9I9CJD7_CUCME</name>
<feature type="region of interest" description="Disordered" evidence="3">
    <location>
        <begin position="274"/>
        <end position="333"/>
    </location>
</feature>
<feature type="domain" description="Phytocyanin" evidence="6">
    <location>
        <begin position="169"/>
        <end position="274"/>
    </location>
</feature>
<proteinExistence type="predicted"/>
<sequence length="354" mass="37460">MARTLALLVLAIVATCALVQTTTAGTTHVVGDSLGWVVPIGGPVVYATWAVSHTFLVGTIRKNSIWEDHKALHTNLCATFSVFNFTTGEEDVARVTREAFLTCNSTNPISLKTTGPANFTLDSLGEYYFIGTLDKHCILGQRLAINVTAYSEPTPAPTPPPAPAPRGPKNYTVGDKLGWLIPPPDPLGLFYASWAYNKTFLVGDTLIFNFYNGSDDVAVVTKEVFDSCNITSTLEVFSSTPAIIALNSTGEHYYTSTYEKHCILEQKLAINVTGHTTPSPGSAPSPSTTAHPPSHAVSPSPATAHPPSTAASPSSPAGGAVAPPPKNSAPPVTGGGRLYFRTFLVSVMASAFYF</sequence>
<feature type="domain" description="Phytocyanin" evidence="6">
    <location>
        <begin position="26"/>
        <end position="149"/>
    </location>
</feature>
<dbReference type="EnsemblPlants" id="MELO3C004490.2.1">
    <property type="protein sequence ID" value="MELO3C004490.2.1"/>
    <property type="gene ID" value="MELO3C004490.2"/>
</dbReference>
<feature type="compositionally biased region" description="Low complexity" evidence="3">
    <location>
        <begin position="274"/>
        <end position="321"/>
    </location>
</feature>
<evidence type="ECO:0000256" key="2">
    <source>
        <dbReference type="ARBA" id="ARBA00023180"/>
    </source>
</evidence>
<dbReference type="PROSITE" id="PS51485">
    <property type="entry name" value="PHYTOCYANIN"/>
    <property type="match status" value="2"/>
</dbReference>
<dbReference type="PANTHER" id="PTHR33021">
    <property type="entry name" value="BLUE COPPER PROTEIN"/>
    <property type="match status" value="1"/>
</dbReference>
<evidence type="ECO:0000256" key="5">
    <source>
        <dbReference type="SAM" id="SignalP"/>
    </source>
</evidence>
<keyword evidence="5" id="KW-0732">Signal</keyword>
<keyword evidence="4" id="KW-0812">Transmembrane</keyword>
<dbReference type="AlphaFoldDB" id="A0A9I9CJD7"/>
<dbReference type="PANTHER" id="PTHR33021:SF325">
    <property type="entry name" value="PHYTOCYANIN DOMAIN-CONTAINING PROTEIN"/>
    <property type="match status" value="1"/>
</dbReference>
<dbReference type="Gene3D" id="2.60.40.420">
    <property type="entry name" value="Cupredoxins - blue copper proteins"/>
    <property type="match status" value="2"/>
</dbReference>
<evidence type="ECO:0000256" key="3">
    <source>
        <dbReference type="SAM" id="MobiDB-lite"/>
    </source>
</evidence>
<keyword evidence="4" id="KW-0472">Membrane</keyword>
<evidence type="ECO:0000256" key="1">
    <source>
        <dbReference type="ARBA" id="ARBA00023157"/>
    </source>
</evidence>
<dbReference type="InterPro" id="IPR039391">
    <property type="entry name" value="Phytocyanin-like"/>
</dbReference>
<dbReference type="InterPro" id="IPR003245">
    <property type="entry name" value="Phytocyanin_dom"/>
</dbReference>
<feature type="transmembrane region" description="Helical" evidence="4">
    <location>
        <begin position="34"/>
        <end position="56"/>
    </location>
</feature>
<evidence type="ECO:0000259" key="6">
    <source>
        <dbReference type="PROSITE" id="PS51485"/>
    </source>
</evidence>
<evidence type="ECO:0000313" key="7">
    <source>
        <dbReference type="EnsemblPlants" id="MELO3C004490.2.1"/>
    </source>
</evidence>
<keyword evidence="2" id="KW-0325">Glycoprotein</keyword>
<evidence type="ECO:0000256" key="4">
    <source>
        <dbReference type="SAM" id="Phobius"/>
    </source>
</evidence>
<protein>
    <recommendedName>
        <fullName evidence="6">Phytocyanin domain-containing protein</fullName>
    </recommendedName>
</protein>
<reference evidence="7" key="1">
    <citation type="submission" date="2023-03" db="UniProtKB">
        <authorList>
            <consortium name="EnsemblPlants"/>
        </authorList>
    </citation>
    <scope>IDENTIFICATION</scope>
</reference>
<keyword evidence="1" id="KW-1015">Disulfide bond</keyword>
<feature type="signal peptide" evidence="5">
    <location>
        <begin position="1"/>
        <end position="24"/>
    </location>
</feature>
<dbReference type="SUPFAM" id="SSF49503">
    <property type="entry name" value="Cupredoxins"/>
    <property type="match status" value="2"/>
</dbReference>
<feature type="chain" id="PRO_5039949571" description="Phytocyanin domain-containing protein" evidence="5">
    <location>
        <begin position="25"/>
        <end position="354"/>
    </location>
</feature>
<dbReference type="Pfam" id="PF02298">
    <property type="entry name" value="Cu_bind_like"/>
    <property type="match status" value="2"/>
</dbReference>
<accession>A0A9I9CJD7</accession>
<dbReference type="InterPro" id="IPR008972">
    <property type="entry name" value="Cupredoxin"/>
</dbReference>
<dbReference type="GO" id="GO:0005886">
    <property type="term" value="C:plasma membrane"/>
    <property type="evidence" value="ECO:0007669"/>
    <property type="project" value="TreeGrafter"/>
</dbReference>
<dbReference type="Gramene" id="MELO3C004490.2.1">
    <property type="protein sequence ID" value="MELO3C004490.2.1"/>
    <property type="gene ID" value="MELO3C004490.2"/>
</dbReference>